<dbReference type="InterPro" id="IPR039278">
    <property type="entry name" value="Red1"/>
</dbReference>
<dbReference type="EMBL" id="QPKB01000011">
    <property type="protein sequence ID" value="RWR95443.1"/>
    <property type="molecule type" value="Genomic_DNA"/>
</dbReference>
<reference evidence="4 5" key="1">
    <citation type="journal article" date="2019" name="Nat. Plants">
        <title>Stout camphor tree genome fills gaps in understanding of flowering plant genome evolution.</title>
        <authorList>
            <person name="Chaw S.M."/>
            <person name="Liu Y.C."/>
            <person name="Wu Y.W."/>
            <person name="Wang H.Y."/>
            <person name="Lin C.I."/>
            <person name="Wu C.S."/>
            <person name="Ke H.M."/>
            <person name="Chang L.Y."/>
            <person name="Hsu C.Y."/>
            <person name="Yang H.T."/>
            <person name="Sudianto E."/>
            <person name="Hsu M.H."/>
            <person name="Wu K.P."/>
            <person name="Wang L.N."/>
            <person name="Leebens-Mack J.H."/>
            <person name="Tsai I.J."/>
        </authorList>
    </citation>
    <scope>NUCLEOTIDE SEQUENCE [LARGE SCALE GENOMIC DNA]</scope>
    <source>
        <strain evidence="5">cv. Chaw 1501</strain>
        <tissue evidence="4">Young leaves</tissue>
    </source>
</reference>
<feature type="region of interest" description="Disordered" evidence="2">
    <location>
        <begin position="783"/>
        <end position="834"/>
    </location>
</feature>
<feature type="compositionally biased region" description="Polar residues" evidence="2">
    <location>
        <begin position="486"/>
        <end position="500"/>
    </location>
</feature>
<feature type="compositionally biased region" description="Basic and acidic residues" evidence="2">
    <location>
        <begin position="169"/>
        <end position="178"/>
    </location>
</feature>
<feature type="region of interest" description="Disordered" evidence="2">
    <location>
        <begin position="449"/>
        <end position="534"/>
    </location>
</feature>
<feature type="region of interest" description="Disordered" evidence="2">
    <location>
        <begin position="888"/>
        <end position="912"/>
    </location>
</feature>
<dbReference type="GO" id="GO:0000178">
    <property type="term" value="C:exosome (RNase complex)"/>
    <property type="evidence" value="ECO:0007669"/>
    <property type="project" value="TreeGrafter"/>
</dbReference>
<dbReference type="InterPro" id="IPR019607">
    <property type="entry name" value="Putative_zinc-finger_domain"/>
</dbReference>
<feature type="compositionally biased region" description="Basic and acidic residues" evidence="2">
    <location>
        <begin position="901"/>
        <end position="912"/>
    </location>
</feature>
<feature type="region of interest" description="Disordered" evidence="2">
    <location>
        <begin position="1"/>
        <end position="187"/>
    </location>
</feature>
<dbReference type="Proteomes" id="UP000283530">
    <property type="component" value="Unassembled WGS sequence"/>
</dbReference>
<dbReference type="STRING" id="337451.A0A443PXI1"/>
<feature type="region of interest" description="Disordered" evidence="2">
    <location>
        <begin position="404"/>
        <end position="424"/>
    </location>
</feature>
<dbReference type="InterPro" id="IPR011990">
    <property type="entry name" value="TPR-like_helical_dom_sf"/>
</dbReference>
<organism evidence="4 5">
    <name type="scientific">Cinnamomum micranthum f. kanehirae</name>
    <dbReference type="NCBI Taxonomy" id="337451"/>
    <lineage>
        <taxon>Eukaryota</taxon>
        <taxon>Viridiplantae</taxon>
        <taxon>Streptophyta</taxon>
        <taxon>Embryophyta</taxon>
        <taxon>Tracheophyta</taxon>
        <taxon>Spermatophyta</taxon>
        <taxon>Magnoliopsida</taxon>
        <taxon>Magnoliidae</taxon>
        <taxon>Laurales</taxon>
        <taxon>Lauraceae</taxon>
        <taxon>Cinnamomum</taxon>
    </lineage>
</organism>
<dbReference type="GO" id="GO:0005634">
    <property type="term" value="C:nucleus"/>
    <property type="evidence" value="ECO:0007669"/>
    <property type="project" value="TreeGrafter"/>
</dbReference>
<protein>
    <submittedName>
        <fullName evidence="4">SiRNA-mediated silencing protein NRDE-2</fullName>
    </submittedName>
</protein>
<feature type="compositionally biased region" description="Polar residues" evidence="2">
    <location>
        <begin position="318"/>
        <end position="330"/>
    </location>
</feature>
<feature type="compositionally biased region" description="Polar residues" evidence="2">
    <location>
        <begin position="129"/>
        <end position="141"/>
    </location>
</feature>
<sequence length="1888" mass="209789">MGEMEEELRAKALASMSVSAKPKNIHLNNTKPSPNPKEEGELSSPSEPDDDEEDEQDKPQEIPASTAATCSSGGSDRLRVQSSSVAQRNKLAQAPTTTGKYLPPRGVARHVDKQVPTTIMLSQKKHSEMNPQAPKSSSLRTSGRCAPSNANDNNLVIRFSDDDSETDSEEQKKDRTSERGNTGIRVNKYKSSATSLQLNKKILPPKSLQTATMSNKASSSRLFISSMNKIHGPNFRGLSAAPVPRDAQIQSHVPFIRSSTGQERGSVQGVNSTATELESLRQQIARRENELKLQRKSIPQTKDIFPSSDRDCHGTKLGSRTTKMSRSASSDAVGLVPKEQERKRLKRDEHSHSQPSAEGLPQMPKNVHESALKFRERVLEKSCCMKDHNPMACSQCTKAVPIVSKHPTPSRQPGKGDQPDLVSSRSLVEVEKHRESSLSFVEAISSSLPDLAEPSNQGDNHLSGGGLTGYCNLSNTSPMPVDSRTNRTVSPAKVTSSLQDGASHLLKLSSPTKSRKQKRKKKIRERKNESSGEDMAYLDVDTTIVGDVAIATASNEMLKHRGSSGRINSSNFFPNKEVTCQHNLMRSNGHNGNVPADRMLPRTSDGIFDDCSNHAPGSRLGTSDAPVRDGSLSSYNGQLNAVGHTSSYVQPLVDIEEMYDKELEAAQDLRRRCELEERNALKAYRSAQRALLDANEKCNILYQKRTLFLAQLRACMMVDSSSLWHQRCNNHEETELDSLKNVAKSNLDMLPSSSCPIQAYVSNEQCTDGAPVVTAYQNINGHDSGADPCSEPDASTSELGHHKDNSAADGVLSPSNDPNMSADEEEEMFPPIQSRLICDNKKEKLKERTMDMSQGSARRCFIENAQDSALLEASLRSKLCARLGIGTSSRSSGSGLNAEPSVDKGADDDLENKKNHTITRKLSFLSDLPFLNAEQAQMDDTEGLRRHGSKTFQVSSRIHDQNNCDKFSSDYGSHRSTERSEPEESSSSFKESLRPTFASFSPLPSSVPKIVFRHVKVLAPDSCEAFQTSNDKKEHSHGIILKKVGNISCNDNHIDACGAHTSSNCAGEAKTGTLDSCDLTIDPFWPHCMFELRGKCNNDECTWQHVRDYNKKTIGQLNDYANSEGRVSPVLALGRFADACGIQHSPLHHIMPVPTYRIGTSLMKADAHSYGCLFARSIYQYWQWDFCTSFAVPFSVQRILPPDVPSLHAGDGCIKEHGYWNSLSLYFHNPDKKMEQDKQVSAAAEQSLELALDLFHGSANKQDGKKKALTVLSTALKVYPTSLFLWIVYLHIYYRKEKAIGKGDMFHLAIQHNEASYELWLMYINSRMQHGDRLDAYHSALLTFCRIACADNKDGIHASACILDLFLQMADFLCMSGNVEKFISRIYELLSPTMDFDSPSHISLLDILKCLTMSDKCIFWVCCVYLVLYKKLPQEVAERLEFEQQLLFELEWPSVQLKADEKYQSLELMKMAVEMVTSEINGDSCGRDHSNGTSLRSVHSLAINHVRCNAAVEGIESAENLLAGYMKLYPTCIELVLTSARWQKDNLGDAMRFEKFEEALSCWPEEDPGVHCIWNQYAEFALENGRITLAKKLMLRWLESVWQVQDPEKRKFDGGENAFWSNPKAELFGLLNLSLNKFLQNDKVGARLTIDRALKLAAAEDLKHMVQEHAVFILSGGADLVKGTPASEIPSLLLSYLADVRFFPVSEPLSRRFFRSIRKPRNQELVNKLLGPVSLDCSLTNSILKELYGPSLVPEHFGNLTDLVDFVEALLEILPANYHLAMSVCKLIVRISNLNGIASATVMFWAGTLLVNSIFQAFPVAPELVWIEAADVLGDLGMWDISERFHQLAVLVYPFSAKLWRSYCNLAEKTGDMNAVINAARERGIKLN</sequence>
<feature type="compositionally biased region" description="Basic residues" evidence="2">
    <location>
        <begin position="513"/>
        <end position="525"/>
    </location>
</feature>
<dbReference type="Pfam" id="PF10650">
    <property type="entry name" value="zf-C3H1"/>
    <property type="match status" value="1"/>
</dbReference>
<name>A0A443PXI1_9MAGN</name>
<feature type="compositionally biased region" description="Polar residues" evidence="2">
    <location>
        <begin position="449"/>
        <end position="460"/>
    </location>
</feature>
<feature type="coiled-coil region" evidence="1">
    <location>
        <begin position="652"/>
        <end position="679"/>
    </location>
</feature>
<evidence type="ECO:0000256" key="1">
    <source>
        <dbReference type="SAM" id="Coils"/>
    </source>
</evidence>
<feature type="domain" description="Putative zinc-finger" evidence="3">
    <location>
        <begin position="1088"/>
        <end position="1107"/>
    </location>
</feature>
<feature type="compositionally biased region" description="Acidic residues" evidence="2">
    <location>
        <begin position="47"/>
        <end position="56"/>
    </location>
</feature>
<dbReference type="SUPFAM" id="SSF48452">
    <property type="entry name" value="TPR-like"/>
    <property type="match status" value="1"/>
</dbReference>
<dbReference type="OrthoDB" id="1922977at2759"/>
<evidence type="ECO:0000313" key="4">
    <source>
        <dbReference type="EMBL" id="RWR95443.1"/>
    </source>
</evidence>
<keyword evidence="5" id="KW-1185">Reference proteome</keyword>
<evidence type="ECO:0000256" key="2">
    <source>
        <dbReference type="SAM" id="MobiDB-lite"/>
    </source>
</evidence>
<dbReference type="PANTHER" id="PTHR21563:SF3">
    <property type="entry name" value="ZINC FINGER C3H1 DOMAIN-CONTAINING PROTEIN"/>
    <property type="match status" value="1"/>
</dbReference>
<feature type="compositionally biased region" description="Basic and acidic residues" evidence="2">
    <location>
        <begin position="972"/>
        <end position="982"/>
    </location>
</feature>
<proteinExistence type="predicted"/>
<gene>
    <name evidence="4" type="ORF">CKAN_02478900</name>
</gene>
<evidence type="ECO:0000313" key="5">
    <source>
        <dbReference type="Proteomes" id="UP000283530"/>
    </source>
</evidence>
<dbReference type="PANTHER" id="PTHR21563">
    <property type="entry name" value="ZINC FINGER C3H1 DOMAIN-CONTAINING PROTEIN"/>
    <property type="match status" value="1"/>
</dbReference>
<feature type="region of interest" description="Disordered" evidence="2">
    <location>
        <begin position="292"/>
        <end position="365"/>
    </location>
</feature>
<keyword evidence="1" id="KW-0175">Coiled coil</keyword>
<feature type="compositionally biased region" description="Basic and acidic residues" evidence="2">
    <location>
        <begin position="338"/>
        <end position="352"/>
    </location>
</feature>
<feature type="region of interest" description="Disordered" evidence="2">
    <location>
        <begin position="961"/>
        <end position="991"/>
    </location>
</feature>
<accession>A0A443PXI1</accession>
<comment type="caution">
    <text evidence="4">The sequence shown here is derived from an EMBL/GenBank/DDBJ whole genome shotgun (WGS) entry which is preliminary data.</text>
</comment>
<dbReference type="Gene3D" id="1.25.40.10">
    <property type="entry name" value="Tetratricopeptide repeat domain"/>
    <property type="match status" value="1"/>
</dbReference>
<evidence type="ECO:0000259" key="3">
    <source>
        <dbReference type="Pfam" id="PF10650"/>
    </source>
</evidence>
<feature type="compositionally biased region" description="Low complexity" evidence="2">
    <location>
        <begin position="61"/>
        <end position="75"/>
    </location>
</feature>